<gene>
    <name evidence="5" type="ORF">GUITHDRAFT_114981</name>
</gene>
<dbReference type="PANTHER" id="PTHR48051:SF25">
    <property type="entry name" value="LEUCINE RICH REPEAT PROTEIN"/>
    <property type="match status" value="1"/>
</dbReference>
<dbReference type="PaxDb" id="55529-EKX38875"/>
<keyword evidence="7" id="KW-1185">Reference proteome</keyword>
<feature type="region of interest" description="Disordered" evidence="3">
    <location>
        <begin position="1"/>
        <end position="62"/>
    </location>
</feature>
<dbReference type="SMART" id="SM00369">
    <property type="entry name" value="LRR_TYP"/>
    <property type="match status" value="11"/>
</dbReference>
<reference evidence="5 7" key="1">
    <citation type="journal article" date="2012" name="Nature">
        <title>Algal genomes reveal evolutionary mosaicism and the fate of nucleomorphs.</title>
        <authorList>
            <consortium name="DOE Joint Genome Institute"/>
            <person name="Curtis B.A."/>
            <person name="Tanifuji G."/>
            <person name="Burki F."/>
            <person name="Gruber A."/>
            <person name="Irimia M."/>
            <person name="Maruyama S."/>
            <person name="Arias M.C."/>
            <person name="Ball S.G."/>
            <person name="Gile G.H."/>
            <person name="Hirakawa Y."/>
            <person name="Hopkins J.F."/>
            <person name="Kuo A."/>
            <person name="Rensing S.A."/>
            <person name="Schmutz J."/>
            <person name="Symeonidi A."/>
            <person name="Elias M."/>
            <person name="Eveleigh R.J."/>
            <person name="Herman E.K."/>
            <person name="Klute M.J."/>
            <person name="Nakayama T."/>
            <person name="Obornik M."/>
            <person name="Reyes-Prieto A."/>
            <person name="Armbrust E.V."/>
            <person name="Aves S.J."/>
            <person name="Beiko R.G."/>
            <person name="Coutinho P."/>
            <person name="Dacks J.B."/>
            <person name="Durnford D.G."/>
            <person name="Fast N.M."/>
            <person name="Green B.R."/>
            <person name="Grisdale C.J."/>
            <person name="Hempel F."/>
            <person name="Henrissat B."/>
            <person name="Hoppner M.P."/>
            <person name="Ishida K."/>
            <person name="Kim E."/>
            <person name="Koreny L."/>
            <person name="Kroth P.G."/>
            <person name="Liu Y."/>
            <person name="Malik S.B."/>
            <person name="Maier U.G."/>
            <person name="McRose D."/>
            <person name="Mock T."/>
            <person name="Neilson J.A."/>
            <person name="Onodera N.T."/>
            <person name="Poole A.M."/>
            <person name="Pritham E.J."/>
            <person name="Richards T.A."/>
            <person name="Rocap G."/>
            <person name="Roy S.W."/>
            <person name="Sarai C."/>
            <person name="Schaack S."/>
            <person name="Shirato S."/>
            <person name="Slamovits C.H."/>
            <person name="Spencer D.F."/>
            <person name="Suzuki S."/>
            <person name="Worden A.Z."/>
            <person name="Zauner S."/>
            <person name="Barry K."/>
            <person name="Bell C."/>
            <person name="Bharti A.K."/>
            <person name="Crow J.A."/>
            <person name="Grimwood J."/>
            <person name="Kramer R."/>
            <person name="Lindquist E."/>
            <person name="Lucas S."/>
            <person name="Salamov A."/>
            <person name="McFadden G.I."/>
            <person name="Lane C.E."/>
            <person name="Keeling P.J."/>
            <person name="Gray M.W."/>
            <person name="Grigoriev I.V."/>
            <person name="Archibald J.M."/>
        </authorList>
    </citation>
    <scope>NUCLEOTIDE SEQUENCE</scope>
    <source>
        <strain evidence="5 7">CCMP2712</strain>
    </source>
</reference>
<protein>
    <recommendedName>
        <fullName evidence="4">Disease resistance R13L4/SHOC-2-like LRR domain-containing protein</fullName>
    </recommendedName>
</protein>
<feature type="domain" description="Disease resistance R13L4/SHOC-2-like LRR" evidence="4">
    <location>
        <begin position="193"/>
        <end position="324"/>
    </location>
</feature>
<dbReference type="PANTHER" id="PTHR48051">
    <property type="match status" value="1"/>
</dbReference>
<feature type="compositionally biased region" description="Basic and acidic residues" evidence="3">
    <location>
        <begin position="45"/>
        <end position="55"/>
    </location>
</feature>
<sequence>MWFQTSERKYAAGSLEMQWRGRQRSEERKKRRQRDASEECSLGGEHARTMSDRNGRTGKMPVGRRELERWAAAQEAKKKDSGGLTGVFRSAHSNGNLNLADRNLDSVPELLLSWSAPIGDENWWEVSELKKLDLSLNALSNLPDDLFASFSLLQTLHVANNKLQTLPPSLTSCPELSKLNIQHNQFATLPGFVGHLSCLSSLQVDHNAIHTLPEEIGLLHNLDTFTCSNNQLQQLPSSLGHLTSLTFLNMSSNRIEAIPGTVGNLLSLTSLEASHNLLQSLPDGLRNLSNLTRLDVRENCLTSATSLPHAPRMSELLLGFNKIQTFPPNLGDRLKSLSVLDIRDNAISNLEASDLTGLKVSMLVDNLGAPSDIDMKLKMLDVRNNEIKMVPPELGLMTTLTSILLDGNPLKTMRRCDESGGTIITGTAREILEYLRSRIQQNPEEDVPTSGLTRDVAMTIRSSVGNGLLCLKGLQLQDFPYDCFNLSDSLKSLDFSDNNLESLSERCLSWTNLHTINLANNQLSRTEQASYHVLSNLPNLTSINLQVKFLCRLTAVPEDLHFATSLVNLDMSNNQIEVG</sequence>
<dbReference type="SMART" id="SM00365">
    <property type="entry name" value="LRR_SD22"/>
    <property type="match status" value="6"/>
</dbReference>
<feature type="compositionally biased region" description="Basic and acidic residues" evidence="3">
    <location>
        <begin position="1"/>
        <end position="10"/>
    </location>
</feature>
<dbReference type="GeneID" id="17295659"/>
<evidence type="ECO:0000256" key="3">
    <source>
        <dbReference type="SAM" id="MobiDB-lite"/>
    </source>
</evidence>
<proteinExistence type="predicted"/>
<organism evidence="5">
    <name type="scientific">Guillardia theta (strain CCMP2712)</name>
    <name type="common">Cryptophyte</name>
    <dbReference type="NCBI Taxonomy" id="905079"/>
    <lineage>
        <taxon>Eukaryota</taxon>
        <taxon>Cryptophyceae</taxon>
        <taxon>Pyrenomonadales</taxon>
        <taxon>Geminigeraceae</taxon>
        <taxon>Guillardia</taxon>
    </lineage>
</organism>
<dbReference type="Pfam" id="PF13855">
    <property type="entry name" value="LRR_8"/>
    <property type="match status" value="1"/>
</dbReference>
<dbReference type="EnsemblProtists" id="EKX38875">
    <property type="protein sequence ID" value="EKX38875"/>
    <property type="gene ID" value="GUITHDRAFT_114981"/>
</dbReference>
<evidence type="ECO:0000256" key="2">
    <source>
        <dbReference type="ARBA" id="ARBA00022737"/>
    </source>
</evidence>
<dbReference type="InterPro" id="IPR003591">
    <property type="entry name" value="Leu-rich_rpt_typical-subtyp"/>
</dbReference>
<evidence type="ECO:0000313" key="5">
    <source>
        <dbReference type="EMBL" id="EKX38875.1"/>
    </source>
</evidence>
<dbReference type="Gene3D" id="3.80.10.10">
    <property type="entry name" value="Ribonuclease Inhibitor"/>
    <property type="match status" value="4"/>
</dbReference>
<accession>L1ISR7</accession>
<evidence type="ECO:0000259" key="4">
    <source>
        <dbReference type="Pfam" id="PF23598"/>
    </source>
</evidence>
<dbReference type="RefSeq" id="XP_005825855.1">
    <property type="nucleotide sequence ID" value="XM_005825798.1"/>
</dbReference>
<dbReference type="Proteomes" id="UP000011087">
    <property type="component" value="Unassembled WGS sequence"/>
</dbReference>
<reference evidence="6" key="3">
    <citation type="submission" date="2015-06" db="UniProtKB">
        <authorList>
            <consortium name="EnsemblProtists"/>
        </authorList>
    </citation>
    <scope>IDENTIFICATION</scope>
</reference>
<dbReference type="OMA" id="XTLLLDG"/>
<evidence type="ECO:0000313" key="6">
    <source>
        <dbReference type="EnsemblProtists" id="EKX38875"/>
    </source>
</evidence>
<dbReference type="InterPro" id="IPR032675">
    <property type="entry name" value="LRR_dom_sf"/>
</dbReference>
<name>L1ISR7_GUITC</name>
<dbReference type="STRING" id="905079.L1ISR7"/>
<dbReference type="InterPro" id="IPR001611">
    <property type="entry name" value="Leu-rich_rpt"/>
</dbReference>
<evidence type="ECO:0000256" key="1">
    <source>
        <dbReference type="ARBA" id="ARBA00022614"/>
    </source>
</evidence>
<dbReference type="OrthoDB" id="660555at2759"/>
<reference evidence="7" key="2">
    <citation type="submission" date="2012-11" db="EMBL/GenBank/DDBJ databases">
        <authorList>
            <person name="Kuo A."/>
            <person name="Curtis B.A."/>
            <person name="Tanifuji G."/>
            <person name="Burki F."/>
            <person name="Gruber A."/>
            <person name="Irimia M."/>
            <person name="Maruyama S."/>
            <person name="Arias M.C."/>
            <person name="Ball S.G."/>
            <person name="Gile G.H."/>
            <person name="Hirakawa Y."/>
            <person name="Hopkins J.F."/>
            <person name="Rensing S.A."/>
            <person name="Schmutz J."/>
            <person name="Symeonidi A."/>
            <person name="Elias M."/>
            <person name="Eveleigh R.J."/>
            <person name="Herman E.K."/>
            <person name="Klute M.J."/>
            <person name="Nakayama T."/>
            <person name="Obornik M."/>
            <person name="Reyes-Prieto A."/>
            <person name="Armbrust E.V."/>
            <person name="Aves S.J."/>
            <person name="Beiko R.G."/>
            <person name="Coutinho P."/>
            <person name="Dacks J.B."/>
            <person name="Durnford D.G."/>
            <person name="Fast N.M."/>
            <person name="Green B.R."/>
            <person name="Grisdale C."/>
            <person name="Hempe F."/>
            <person name="Henrissat B."/>
            <person name="Hoppner M.P."/>
            <person name="Ishida K.-I."/>
            <person name="Kim E."/>
            <person name="Koreny L."/>
            <person name="Kroth P.G."/>
            <person name="Liu Y."/>
            <person name="Malik S.-B."/>
            <person name="Maier U.G."/>
            <person name="McRose D."/>
            <person name="Mock T."/>
            <person name="Neilson J.A."/>
            <person name="Onodera N.T."/>
            <person name="Poole A.M."/>
            <person name="Pritham E.J."/>
            <person name="Richards T.A."/>
            <person name="Rocap G."/>
            <person name="Roy S.W."/>
            <person name="Sarai C."/>
            <person name="Schaack S."/>
            <person name="Shirato S."/>
            <person name="Slamovits C.H."/>
            <person name="Spencer D.F."/>
            <person name="Suzuki S."/>
            <person name="Worden A.Z."/>
            <person name="Zauner S."/>
            <person name="Barry K."/>
            <person name="Bell C."/>
            <person name="Bharti A.K."/>
            <person name="Crow J.A."/>
            <person name="Grimwood J."/>
            <person name="Kramer R."/>
            <person name="Lindquist E."/>
            <person name="Lucas S."/>
            <person name="Salamov A."/>
            <person name="McFadden G.I."/>
            <person name="Lane C.E."/>
            <person name="Keeling P.J."/>
            <person name="Gray M.W."/>
            <person name="Grigoriev I.V."/>
            <person name="Archibald J.M."/>
        </authorList>
    </citation>
    <scope>NUCLEOTIDE SEQUENCE</scope>
    <source>
        <strain evidence="7">CCMP2712</strain>
    </source>
</reference>
<dbReference type="AlphaFoldDB" id="L1ISR7"/>
<dbReference type="Pfam" id="PF13306">
    <property type="entry name" value="LRR_5"/>
    <property type="match status" value="1"/>
</dbReference>
<dbReference type="InterPro" id="IPR050216">
    <property type="entry name" value="LRR_domain-containing"/>
</dbReference>
<dbReference type="HOGENOM" id="CLU_471318_0_0_1"/>
<dbReference type="InterPro" id="IPR055414">
    <property type="entry name" value="LRR_R13L4/SHOC2-like"/>
</dbReference>
<dbReference type="GO" id="GO:0005737">
    <property type="term" value="C:cytoplasm"/>
    <property type="evidence" value="ECO:0007669"/>
    <property type="project" value="TreeGrafter"/>
</dbReference>
<dbReference type="eggNOG" id="KOG0472">
    <property type="taxonomic scope" value="Eukaryota"/>
</dbReference>
<dbReference type="KEGG" id="gtt:GUITHDRAFT_114981"/>
<keyword evidence="2" id="KW-0677">Repeat</keyword>
<dbReference type="SMART" id="SM00364">
    <property type="entry name" value="LRR_BAC"/>
    <property type="match status" value="9"/>
</dbReference>
<keyword evidence="1" id="KW-0433">Leucine-rich repeat</keyword>
<dbReference type="PROSITE" id="PS51450">
    <property type="entry name" value="LRR"/>
    <property type="match status" value="1"/>
</dbReference>
<evidence type="ECO:0000313" key="7">
    <source>
        <dbReference type="Proteomes" id="UP000011087"/>
    </source>
</evidence>
<dbReference type="EMBL" id="JH993044">
    <property type="protein sequence ID" value="EKX38875.1"/>
    <property type="molecule type" value="Genomic_DNA"/>
</dbReference>
<dbReference type="InterPro" id="IPR026906">
    <property type="entry name" value="LRR_5"/>
</dbReference>
<dbReference type="Pfam" id="PF23598">
    <property type="entry name" value="LRR_14"/>
    <property type="match status" value="1"/>
</dbReference>
<dbReference type="SUPFAM" id="SSF52058">
    <property type="entry name" value="L domain-like"/>
    <property type="match status" value="2"/>
</dbReference>